<protein>
    <submittedName>
        <fullName evidence="4">Uncharacterized protein LOC107462568</fullName>
    </submittedName>
</protein>
<reference evidence="4" key="2">
    <citation type="submission" date="2025-08" db="UniProtKB">
        <authorList>
            <consortium name="RefSeq"/>
        </authorList>
    </citation>
    <scope>IDENTIFICATION</scope>
    <source>
        <tissue evidence="4">Whole plant</tissue>
    </source>
</reference>
<reference evidence="3" key="1">
    <citation type="journal article" date="2016" name="Nat. Genet.">
        <title>The genome sequences of Arachis duranensis and Arachis ipaensis, the diploid ancestors of cultivated peanut.</title>
        <authorList>
            <person name="Bertioli D.J."/>
            <person name="Cannon S.B."/>
            <person name="Froenicke L."/>
            <person name="Huang G."/>
            <person name="Farmer A.D."/>
            <person name="Cannon E.K."/>
            <person name="Liu X."/>
            <person name="Gao D."/>
            <person name="Clevenger J."/>
            <person name="Dash S."/>
            <person name="Ren L."/>
            <person name="Moretzsohn M.C."/>
            <person name="Shirasawa K."/>
            <person name="Huang W."/>
            <person name="Vidigal B."/>
            <person name="Abernathy B."/>
            <person name="Chu Y."/>
            <person name="Niederhuth C.E."/>
            <person name="Umale P."/>
            <person name="Araujo A.C."/>
            <person name="Kozik A."/>
            <person name="Kim K.D."/>
            <person name="Burow M.D."/>
            <person name="Varshney R.K."/>
            <person name="Wang X."/>
            <person name="Zhang X."/>
            <person name="Barkley N."/>
            <person name="Guimaraes P.M."/>
            <person name="Isobe S."/>
            <person name="Guo B."/>
            <person name="Liao B."/>
            <person name="Stalker H.T."/>
            <person name="Schmitz R.J."/>
            <person name="Scheffler B.E."/>
            <person name="Leal-Bertioli S.C."/>
            <person name="Xun X."/>
            <person name="Jackson S.A."/>
            <person name="Michelmore R."/>
            <person name="Ozias-Akins P."/>
        </authorList>
    </citation>
    <scope>NUCLEOTIDE SEQUENCE [LARGE SCALE GENOMIC DNA]</scope>
    <source>
        <strain evidence="3">cv. V14167</strain>
    </source>
</reference>
<proteinExistence type="predicted"/>
<dbReference type="Pfam" id="PF10551">
    <property type="entry name" value="MULE"/>
    <property type="match status" value="1"/>
</dbReference>
<name>A0A6P4C2M2_ARADU</name>
<accession>A0A6P4C2M2</accession>
<sequence>MNVGVKYETFVIGSDEDIQVLFHCRWSFSEVRIPELLAKLEDGVDSSEASTLNPQSMTMGGASTSMPVVAPSGPIPYPPRVVAGTDGVSRGVPDFEVEAGPDQVENAMWEDDSDDELIGQSFQSKEEVVLSVKDYSIRRGVEYRVMESDHLKYNRRCKKFGKWCTWMIRITLRQRKSTWKVKRYNGPHTYLATSISSDHRQLDYHVIYVTIFSLVRADASVTIKVLQEAPEATYGFRPSYKKVWMAKQKAVAQIYSDWEESYGELSRWILGVTSTMEGTIALLKTSPIRVGDQRLVSIDDTHLYGRYGGTLLLAIAQDGNSNIFPVAFALVEGKNAESWAYFLSNQRRHVTPQLSNLVISDRHIGIKAALEALDSASRGQDSRRLLVNAAYAKTVANFDYWFDIMRTENLAMCDWANRMEYDRWTQHKDGGRRYGHMTTNISECVNFVLKGTRNLPVTSLVKSTYLRLPELFVVRGNFSLGTYQVSLRDRTCDCSHFQALHYPCCYAIACCVQSRLDCAMYVDEVYSISERVFGYHMTHRLSSLTLSCDELEKGEPRSTRICNNMDEADSGRPKRCGLCRQPGHTRRSCPQRGSTIGS</sequence>
<dbReference type="Pfam" id="PF03108">
    <property type="entry name" value="DBD_Tnp_Mut"/>
    <property type="match status" value="1"/>
</dbReference>
<dbReference type="RefSeq" id="XP_015936663.1">
    <property type="nucleotide sequence ID" value="XM_016081177.1"/>
</dbReference>
<dbReference type="InterPro" id="IPR004332">
    <property type="entry name" value="Transposase_MuDR"/>
</dbReference>
<dbReference type="AlphaFoldDB" id="A0A6P4C2M2"/>
<gene>
    <name evidence="4" type="primary">LOC107462568</name>
</gene>
<dbReference type="PANTHER" id="PTHR31973:SF195">
    <property type="entry name" value="MUDR FAMILY TRANSPOSASE"/>
    <property type="match status" value="1"/>
</dbReference>
<dbReference type="GeneID" id="107462568"/>
<dbReference type="KEGG" id="adu:107462568"/>
<dbReference type="PANTHER" id="PTHR31973">
    <property type="entry name" value="POLYPROTEIN, PUTATIVE-RELATED"/>
    <property type="match status" value="1"/>
</dbReference>
<evidence type="ECO:0000313" key="4">
    <source>
        <dbReference type="RefSeq" id="XP_015936663.1"/>
    </source>
</evidence>
<evidence type="ECO:0000313" key="3">
    <source>
        <dbReference type="Proteomes" id="UP000515211"/>
    </source>
</evidence>
<keyword evidence="3" id="KW-1185">Reference proteome</keyword>
<feature type="domain" description="MULE transposase" evidence="2">
    <location>
        <begin position="296"/>
        <end position="371"/>
    </location>
</feature>
<evidence type="ECO:0000259" key="2">
    <source>
        <dbReference type="Pfam" id="PF10551"/>
    </source>
</evidence>
<feature type="domain" description="Transposase MuDR plant" evidence="1">
    <location>
        <begin position="118"/>
        <end position="178"/>
    </location>
</feature>
<dbReference type="InterPro" id="IPR018289">
    <property type="entry name" value="MULE_transposase_dom"/>
</dbReference>
<evidence type="ECO:0000259" key="1">
    <source>
        <dbReference type="Pfam" id="PF03108"/>
    </source>
</evidence>
<organism evidence="3 4">
    <name type="scientific">Arachis duranensis</name>
    <name type="common">Wild peanut</name>
    <dbReference type="NCBI Taxonomy" id="130453"/>
    <lineage>
        <taxon>Eukaryota</taxon>
        <taxon>Viridiplantae</taxon>
        <taxon>Streptophyta</taxon>
        <taxon>Embryophyta</taxon>
        <taxon>Tracheophyta</taxon>
        <taxon>Spermatophyta</taxon>
        <taxon>Magnoliopsida</taxon>
        <taxon>eudicotyledons</taxon>
        <taxon>Gunneridae</taxon>
        <taxon>Pentapetalae</taxon>
        <taxon>rosids</taxon>
        <taxon>fabids</taxon>
        <taxon>Fabales</taxon>
        <taxon>Fabaceae</taxon>
        <taxon>Papilionoideae</taxon>
        <taxon>50 kb inversion clade</taxon>
        <taxon>dalbergioids sensu lato</taxon>
        <taxon>Dalbergieae</taxon>
        <taxon>Pterocarpus clade</taxon>
        <taxon>Arachis</taxon>
    </lineage>
</organism>
<dbReference type="Proteomes" id="UP000515211">
    <property type="component" value="Chromosome 8"/>
</dbReference>